<reference evidence="1" key="1">
    <citation type="submission" date="2023-05" db="EMBL/GenBank/DDBJ databases">
        <authorList>
            <person name="Stuckert A."/>
        </authorList>
    </citation>
    <scope>NUCLEOTIDE SEQUENCE</scope>
</reference>
<protein>
    <submittedName>
        <fullName evidence="1">Uncharacterized protein</fullName>
    </submittedName>
</protein>
<dbReference type="EMBL" id="CATNWA010020550">
    <property type="protein sequence ID" value="CAI9618883.1"/>
    <property type="molecule type" value="Genomic_DNA"/>
</dbReference>
<name>A0ABN9HAR1_9NEOB</name>
<evidence type="ECO:0000313" key="2">
    <source>
        <dbReference type="Proteomes" id="UP001162483"/>
    </source>
</evidence>
<evidence type="ECO:0000313" key="1">
    <source>
        <dbReference type="EMBL" id="CAI9618883.1"/>
    </source>
</evidence>
<accession>A0ABN9HAR1</accession>
<comment type="caution">
    <text evidence="1">The sequence shown here is derived from an EMBL/GenBank/DDBJ whole genome shotgun (WGS) entry which is preliminary data.</text>
</comment>
<gene>
    <name evidence="1" type="ORF">SPARVUS_LOCUS15751246</name>
</gene>
<proteinExistence type="predicted"/>
<organism evidence="1 2">
    <name type="scientific">Staurois parvus</name>
    <dbReference type="NCBI Taxonomy" id="386267"/>
    <lineage>
        <taxon>Eukaryota</taxon>
        <taxon>Metazoa</taxon>
        <taxon>Chordata</taxon>
        <taxon>Craniata</taxon>
        <taxon>Vertebrata</taxon>
        <taxon>Euteleostomi</taxon>
        <taxon>Amphibia</taxon>
        <taxon>Batrachia</taxon>
        <taxon>Anura</taxon>
        <taxon>Neobatrachia</taxon>
        <taxon>Ranoidea</taxon>
        <taxon>Ranidae</taxon>
        <taxon>Staurois</taxon>
    </lineage>
</organism>
<sequence>MVDPVFSDSPLLFTVPSPSADGTEPWGPTAHAQFGVYCYRIFFLFGKVHVISTGPIGIDRGSGVMQPHRTIREE</sequence>
<dbReference type="Proteomes" id="UP001162483">
    <property type="component" value="Unassembled WGS sequence"/>
</dbReference>
<keyword evidence="2" id="KW-1185">Reference proteome</keyword>